<dbReference type="InterPro" id="IPR046795">
    <property type="entry name" value="TMEM127_TM"/>
</dbReference>
<feature type="transmembrane region" description="Helical" evidence="1">
    <location>
        <begin position="28"/>
        <end position="51"/>
    </location>
</feature>
<feature type="transmembrane region" description="Helical" evidence="1">
    <location>
        <begin position="118"/>
        <end position="140"/>
    </location>
</feature>
<dbReference type="Proteomes" id="UP000494165">
    <property type="component" value="Unassembled WGS sequence"/>
</dbReference>
<dbReference type="EMBL" id="CADEPI010000035">
    <property type="protein sequence ID" value="CAB3367965.1"/>
    <property type="molecule type" value="Genomic_DNA"/>
</dbReference>
<dbReference type="InterPro" id="IPR033331">
    <property type="entry name" value="TMEM127"/>
</dbReference>
<protein>
    <recommendedName>
        <fullName evidence="2">Transmembrane protein 127 transmembrane region domain-containing protein</fullName>
    </recommendedName>
</protein>
<feature type="transmembrane region" description="Helical" evidence="1">
    <location>
        <begin position="196"/>
        <end position="217"/>
    </location>
</feature>
<keyword evidence="1" id="KW-0812">Transmembrane</keyword>
<dbReference type="PANTHER" id="PTHR28358">
    <property type="entry name" value="TRANSMEMBRANE PROTEIN 127"/>
    <property type="match status" value="1"/>
</dbReference>
<evidence type="ECO:0000259" key="2">
    <source>
        <dbReference type="Pfam" id="PF20517"/>
    </source>
</evidence>
<keyword evidence="4" id="KW-1185">Reference proteome</keyword>
<organism evidence="3 4">
    <name type="scientific">Cloeon dipterum</name>
    <dbReference type="NCBI Taxonomy" id="197152"/>
    <lineage>
        <taxon>Eukaryota</taxon>
        <taxon>Metazoa</taxon>
        <taxon>Ecdysozoa</taxon>
        <taxon>Arthropoda</taxon>
        <taxon>Hexapoda</taxon>
        <taxon>Insecta</taxon>
        <taxon>Pterygota</taxon>
        <taxon>Palaeoptera</taxon>
        <taxon>Ephemeroptera</taxon>
        <taxon>Pisciforma</taxon>
        <taxon>Baetidae</taxon>
        <taxon>Cloeon</taxon>
    </lineage>
</organism>
<keyword evidence="1" id="KW-1133">Transmembrane helix</keyword>
<dbReference type="GO" id="GO:0032007">
    <property type="term" value="P:negative regulation of TOR signaling"/>
    <property type="evidence" value="ECO:0007669"/>
    <property type="project" value="InterPro"/>
</dbReference>
<dbReference type="GO" id="GO:0008285">
    <property type="term" value="P:negative regulation of cell population proliferation"/>
    <property type="evidence" value="ECO:0007669"/>
    <property type="project" value="InterPro"/>
</dbReference>
<reference evidence="3 4" key="1">
    <citation type="submission" date="2020-04" db="EMBL/GenBank/DDBJ databases">
        <authorList>
            <person name="Alioto T."/>
            <person name="Alioto T."/>
            <person name="Gomez Garrido J."/>
        </authorList>
    </citation>
    <scope>NUCLEOTIDE SEQUENCE [LARGE SCALE GENOMIC DNA]</scope>
</reference>
<dbReference type="PANTHER" id="PTHR28358:SF1">
    <property type="entry name" value="TRANSMEMBRANE PROTEIN 127"/>
    <property type="match status" value="1"/>
</dbReference>
<accession>A0A8S1CRR2</accession>
<evidence type="ECO:0000256" key="1">
    <source>
        <dbReference type="SAM" id="Phobius"/>
    </source>
</evidence>
<dbReference type="AlphaFoldDB" id="A0A8S1CRR2"/>
<evidence type="ECO:0000313" key="3">
    <source>
        <dbReference type="EMBL" id="CAB3367965.1"/>
    </source>
</evidence>
<comment type="caution">
    <text evidence="3">The sequence shown here is derived from an EMBL/GenBank/DDBJ whole genome shotgun (WGS) entry which is preliminary data.</text>
</comment>
<dbReference type="OrthoDB" id="10030622at2759"/>
<name>A0A8S1CRR2_9INSE</name>
<dbReference type="GO" id="GO:0016020">
    <property type="term" value="C:membrane"/>
    <property type="evidence" value="ECO:0007669"/>
    <property type="project" value="TreeGrafter"/>
</dbReference>
<dbReference type="Pfam" id="PF20517">
    <property type="entry name" value="TMEM127"/>
    <property type="match status" value="1"/>
</dbReference>
<sequence length="265" mass="28952">MEHQQASTSPLYIVRQQWQMLKDKERNLVAAFFHMCSCALVCTSLAALGWFRLRGAPCTPHLAPYQFFSYGHFSMDANPSIPEIVSSKAVSRPLISQYHSSSNVLSCVTPEVASLMRVVILLCFLALGSAFAGFLLDIWGASKPILQIVRRASLPSILTVLWVASIVGACYNLTMMLQKSITHLTPAFYLRVNYEYGIYTISAAGACALAATASNLLSLQPPVSQSDGQTERLVDDWDGLETFSISADFGDTPLNAMSSPPPYTP</sequence>
<keyword evidence="1" id="KW-0472">Membrane</keyword>
<evidence type="ECO:0000313" key="4">
    <source>
        <dbReference type="Proteomes" id="UP000494165"/>
    </source>
</evidence>
<feature type="domain" description="Transmembrane protein 127 transmembrane region" evidence="2">
    <location>
        <begin position="107"/>
        <end position="217"/>
    </location>
</feature>
<feature type="transmembrane region" description="Helical" evidence="1">
    <location>
        <begin position="152"/>
        <end position="176"/>
    </location>
</feature>
<proteinExistence type="predicted"/>
<gene>
    <name evidence="3" type="ORF">CLODIP_2_CD08382</name>
</gene>